<sequence length="160" mass="18118">MSNCTSCCSWLHCNLSGSTASIFLVLAKPVHLTPLGAMCVGQLHVNHLVFDDRRTEVWFCFGMFVQLTYDLDRCVATERCNLITHQTIAHLPNDGEIVLAVEIDGTDQRLEHVTQHLRHIDVFRHQHVRLFGQQAHPVAGAVFVVALHIYELSDRIGQHR</sequence>
<accession>A0A182W962</accession>
<evidence type="ECO:0000256" key="1">
    <source>
        <dbReference type="SAM" id="SignalP"/>
    </source>
</evidence>
<proteinExistence type="predicted"/>
<organism evidence="2 3">
    <name type="scientific">Anopheles minimus</name>
    <dbReference type="NCBI Taxonomy" id="112268"/>
    <lineage>
        <taxon>Eukaryota</taxon>
        <taxon>Metazoa</taxon>
        <taxon>Ecdysozoa</taxon>
        <taxon>Arthropoda</taxon>
        <taxon>Hexapoda</taxon>
        <taxon>Insecta</taxon>
        <taxon>Pterygota</taxon>
        <taxon>Neoptera</taxon>
        <taxon>Endopterygota</taxon>
        <taxon>Diptera</taxon>
        <taxon>Nematocera</taxon>
        <taxon>Culicoidea</taxon>
        <taxon>Culicidae</taxon>
        <taxon>Anophelinae</taxon>
        <taxon>Anopheles</taxon>
    </lineage>
</organism>
<feature type="signal peptide" evidence="1">
    <location>
        <begin position="1"/>
        <end position="20"/>
    </location>
</feature>
<keyword evidence="3" id="KW-1185">Reference proteome</keyword>
<reference evidence="3" key="1">
    <citation type="submission" date="2013-03" db="EMBL/GenBank/DDBJ databases">
        <title>The Genome Sequence of Anopheles minimus MINIMUS1.</title>
        <authorList>
            <consortium name="The Broad Institute Genomics Platform"/>
            <person name="Neafsey D.E."/>
            <person name="Walton C."/>
            <person name="Walker B."/>
            <person name="Young S.K."/>
            <person name="Zeng Q."/>
            <person name="Gargeya S."/>
            <person name="Fitzgerald M."/>
            <person name="Haas B."/>
            <person name="Abouelleil A."/>
            <person name="Allen A.W."/>
            <person name="Alvarado L."/>
            <person name="Arachchi H.M."/>
            <person name="Berlin A.M."/>
            <person name="Chapman S.B."/>
            <person name="Gainer-Dewar J."/>
            <person name="Goldberg J."/>
            <person name="Griggs A."/>
            <person name="Gujja S."/>
            <person name="Hansen M."/>
            <person name="Howarth C."/>
            <person name="Imamovic A."/>
            <person name="Ireland A."/>
            <person name="Larimer J."/>
            <person name="McCowan C."/>
            <person name="Murphy C."/>
            <person name="Pearson M."/>
            <person name="Poon T.W."/>
            <person name="Priest M."/>
            <person name="Roberts A."/>
            <person name="Saif S."/>
            <person name="Shea T."/>
            <person name="Sisk P."/>
            <person name="Sykes S."/>
            <person name="Wortman J."/>
            <person name="Nusbaum C."/>
            <person name="Birren B."/>
        </authorList>
    </citation>
    <scope>NUCLEOTIDE SEQUENCE [LARGE SCALE GENOMIC DNA]</scope>
    <source>
        <strain evidence="3">MINIMUS1</strain>
    </source>
</reference>
<feature type="chain" id="PRO_5008141064" description="Secreted protein" evidence="1">
    <location>
        <begin position="21"/>
        <end position="160"/>
    </location>
</feature>
<evidence type="ECO:0008006" key="4">
    <source>
        <dbReference type="Google" id="ProtNLM"/>
    </source>
</evidence>
<reference evidence="2" key="2">
    <citation type="submission" date="2020-05" db="UniProtKB">
        <authorList>
            <consortium name="EnsemblMetazoa"/>
        </authorList>
    </citation>
    <scope>IDENTIFICATION</scope>
    <source>
        <strain evidence="2">MINIMUS1</strain>
    </source>
</reference>
<evidence type="ECO:0000313" key="2">
    <source>
        <dbReference type="EnsemblMetazoa" id="AMIN006886-PA"/>
    </source>
</evidence>
<dbReference type="EnsemblMetazoa" id="AMIN006886-RA">
    <property type="protein sequence ID" value="AMIN006886-PA"/>
    <property type="gene ID" value="AMIN006886"/>
</dbReference>
<dbReference type="AlphaFoldDB" id="A0A182W962"/>
<keyword evidence="1" id="KW-0732">Signal</keyword>
<evidence type="ECO:0000313" key="3">
    <source>
        <dbReference type="Proteomes" id="UP000075920"/>
    </source>
</evidence>
<dbReference type="Proteomes" id="UP000075920">
    <property type="component" value="Unassembled WGS sequence"/>
</dbReference>
<dbReference type="VEuPathDB" id="VectorBase:AMIN006886"/>
<protein>
    <recommendedName>
        <fullName evidence="4">Secreted protein</fullName>
    </recommendedName>
</protein>
<name>A0A182W962_9DIPT</name>